<reference evidence="1" key="1">
    <citation type="submission" date="2023-04" db="EMBL/GenBank/DDBJ databases">
        <authorList>
            <person name="Vijverberg K."/>
            <person name="Xiong W."/>
            <person name="Schranz E."/>
        </authorList>
    </citation>
    <scope>NUCLEOTIDE SEQUENCE</scope>
</reference>
<gene>
    <name evidence="1" type="ORF">LSALG_LOCUS23195</name>
</gene>
<dbReference type="EMBL" id="OX465081">
    <property type="protein sequence ID" value="CAI9283611.1"/>
    <property type="molecule type" value="Genomic_DNA"/>
</dbReference>
<accession>A0AA35Z0C7</accession>
<dbReference type="AlphaFoldDB" id="A0AA35Z0C7"/>
<evidence type="ECO:0000313" key="2">
    <source>
        <dbReference type="Proteomes" id="UP001177003"/>
    </source>
</evidence>
<evidence type="ECO:0000313" key="1">
    <source>
        <dbReference type="EMBL" id="CAI9283611.1"/>
    </source>
</evidence>
<keyword evidence="2" id="KW-1185">Reference proteome</keyword>
<name>A0AA35Z0C7_LACSI</name>
<protein>
    <submittedName>
        <fullName evidence="1">Uncharacterized protein</fullName>
    </submittedName>
</protein>
<sequence>MTRINSSSLSHVAATIKLPPWSKHFRLHCWFPLSILIDSNCNRVLFSHKNANRREGTKWIQRQIEKGEGVAVVLEVILVLSCGIRWLNEPAVALVVGSYDYYSEVKESMGNRWEFSLFVLQLVSDDKASTFGCLVIEKGCTDSTTRKEMDELNQ</sequence>
<dbReference type="Proteomes" id="UP001177003">
    <property type="component" value="Chromosome 5"/>
</dbReference>
<organism evidence="1 2">
    <name type="scientific">Lactuca saligna</name>
    <name type="common">Willowleaf lettuce</name>
    <dbReference type="NCBI Taxonomy" id="75948"/>
    <lineage>
        <taxon>Eukaryota</taxon>
        <taxon>Viridiplantae</taxon>
        <taxon>Streptophyta</taxon>
        <taxon>Embryophyta</taxon>
        <taxon>Tracheophyta</taxon>
        <taxon>Spermatophyta</taxon>
        <taxon>Magnoliopsida</taxon>
        <taxon>eudicotyledons</taxon>
        <taxon>Gunneridae</taxon>
        <taxon>Pentapetalae</taxon>
        <taxon>asterids</taxon>
        <taxon>campanulids</taxon>
        <taxon>Asterales</taxon>
        <taxon>Asteraceae</taxon>
        <taxon>Cichorioideae</taxon>
        <taxon>Cichorieae</taxon>
        <taxon>Lactucinae</taxon>
        <taxon>Lactuca</taxon>
    </lineage>
</organism>
<proteinExistence type="predicted"/>